<gene>
    <name evidence="1" type="ORF">MM415B03156_0004</name>
</gene>
<protein>
    <submittedName>
        <fullName evidence="1">Uncharacterized protein</fullName>
    </submittedName>
</protein>
<sequence>MTVTNTFEVEINGYKYKVKDGVVGSWLDPFPEQQSIGDPDYSNRRDLSSWVISDLRGGIGVEEMDEKIDRNKCWWANCIIRYPGHILPPRLAVEIAAPTTAVTGLAISNKDMEVNSNWTGGAQNGDFFHGGTYSWLLNDADVYQIIDWSNVLRSREIVFTCYAKTATASCARLSIADGKTTTYGAYHTGGDAWEQLTVTKTLAADATQLWVYLHADTANPAYFDDATLTESACTVGTPNHFANFNGELYVAFGSVLCKLASGRAAFTIVVDMVSTITALIPSLNSKLYIYLGDTPLYHSMTAAEVLLEAKTGAAYWGWQFDNKLFKCNTSGTVTYSTNPDAASPTWSAGGTITDIASQIESFAVGRDASGSIVTYCATNSILKVLNLTTPAWLDTEVRLPSHPNGGKGLAYWNGKLYISYGLGVKEYYPEGGTLLDIGLTERDGLPIEYNGEITKLTGDSGTKGLFALVDASQTTGNSKSGLYVYDGVGWQCWWVDTANNGAMNDVIVSSAESGYAVYWDCGGTIWYIDIPRGIENPDKITQSYAATGDLYSSWFDAGNAVAAKLAKSLHTWGKAISTTEKVYVEYRTNHTNTDLATGWTLLDTLNTTGENGDNEELFASGAGESINAIQFWLHFVTPGSTARPDIQSMVFYYKKRTGAEKIREWGVTVICDNSYNTTAMQKVANLKSAIESATDVIFSYHPNDASTESYYVSVDCPKFSEQTGRDYNANYNLTLMES</sequence>
<reference evidence="1" key="1">
    <citation type="submission" date="2020-03" db="EMBL/GenBank/DDBJ databases">
        <title>The deep terrestrial virosphere.</title>
        <authorList>
            <person name="Holmfeldt K."/>
            <person name="Nilsson E."/>
            <person name="Simone D."/>
            <person name="Lopez-Fernandez M."/>
            <person name="Wu X."/>
            <person name="de Brujin I."/>
            <person name="Lundin D."/>
            <person name="Andersson A."/>
            <person name="Bertilsson S."/>
            <person name="Dopson M."/>
        </authorList>
    </citation>
    <scope>NUCLEOTIDE SEQUENCE</scope>
    <source>
        <strain evidence="1">MM415B03156</strain>
    </source>
</reference>
<organism evidence="1">
    <name type="scientific">viral metagenome</name>
    <dbReference type="NCBI Taxonomy" id="1070528"/>
    <lineage>
        <taxon>unclassified sequences</taxon>
        <taxon>metagenomes</taxon>
        <taxon>organismal metagenomes</taxon>
    </lineage>
</organism>
<dbReference type="EMBL" id="MT142647">
    <property type="protein sequence ID" value="QJA86615.1"/>
    <property type="molecule type" value="Genomic_DNA"/>
</dbReference>
<name>A0A6M3KZL1_9ZZZZ</name>
<accession>A0A6M3KZL1</accession>
<evidence type="ECO:0000313" key="1">
    <source>
        <dbReference type="EMBL" id="QJA86615.1"/>
    </source>
</evidence>
<proteinExistence type="predicted"/>
<dbReference type="AlphaFoldDB" id="A0A6M3KZL1"/>
<dbReference type="Gene3D" id="2.60.120.260">
    <property type="entry name" value="Galactose-binding domain-like"/>
    <property type="match status" value="1"/>
</dbReference>